<keyword evidence="2" id="KW-1185">Reference proteome</keyword>
<evidence type="ECO:0000313" key="1">
    <source>
        <dbReference type="EMBL" id="KAK3168098.1"/>
    </source>
</evidence>
<protein>
    <submittedName>
        <fullName evidence="1">Uncharacterized protein</fullName>
    </submittedName>
</protein>
<reference evidence="1" key="1">
    <citation type="submission" date="2022-11" db="EMBL/GenBank/DDBJ databases">
        <title>Chromosomal genome sequence assembly and mating type (MAT) locus characterization of the leprose asexual lichenized fungus Lepraria neglecta (Nyl.) Erichsen.</title>
        <authorList>
            <person name="Allen J.L."/>
            <person name="Pfeffer B."/>
        </authorList>
    </citation>
    <scope>NUCLEOTIDE SEQUENCE</scope>
    <source>
        <strain evidence="1">Allen 5258</strain>
    </source>
</reference>
<gene>
    <name evidence="1" type="ORF">OEA41_004544</name>
</gene>
<evidence type="ECO:0000313" key="2">
    <source>
        <dbReference type="Proteomes" id="UP001276659"/>
    </source>
</evidence>
<dbReference type="EMBL" id="JASNWA010000010">
    <property type="protein sequence ID" value="KAK3168098.1"/>
    <property type="molecule type" value="Genomic_DNA"/>
</dbReference>
<dbReference type="AlphaFoldDB" id="A0AAD9Z281"/>
<name>A0AAD9Z281_9LECA</name>
<accession>A0AAD9Z281</accession>
<comment type="caution">
    <text evidence="1">The sequence shown here is derived from an EMBL/GenBank/DDBJ whole genome shotgun (WGS) entry which is preliminary data.</text>
</comment>
<sequence length="122" mass="14148">MHDLRHFDEKVDSRSRLDSIVDASYIGEPYFQHSEVEMIKSTAVINNGEHTLGDLIRETLDGRLNRRMKKRVESEDYRVCAAHDLAPIFEKGLSIRPKEFEKDKEFVRLVRTSGLKLKDGES</sequence>
<proteinExistence type="predicted"/>
<organism evidence="1 2">
    <name type="scientific">Lepraria neglecta</name>
    <dbReference type="NCBI Taxonomy" id="209136"/>
    <lineage>
        <taxon>Eukaryota</taxon>
        <taxon>Fungi</taxon>
        <taxon>Dikarya</taxon>
        <taxon>Ascomycota</taxon>
        <taxon>Pezizomycotina</taxon>
        <taxon>Lecanoromycetes</taxon>
        <taxon>OSLEUM clade</taxon>
        <taxon>Lecanoromycetidae</taxon>
        <taxon>Lecanorales</taxon>
        <taxon>Lecanorineae</taxon>
        <taxon>Stereocaulaceae</taxon>
        <taxon>Lepraria</taxon>
    </lineage>
</organism>
<dbReference type="Proteomes" id="UP001276659">
    <property type="component" value="Unassembled WGS sequence"/>
</dbReference>